<dbReference type="PANTHER" id="PTHR11265">
    <property type="entry name" value="S-ADENOSYL-METHYLTRANSFERASE MRAW"/>
    <property type="match status" value="1"/>
</dbReference>
<evidence type="ECO:0000256" key="2">
    <source>
        <dbReference type="ARBA" id="ARBA00022490"/>
    </source>
</evidence>
<keyword evidence="3 7" id="KW-0698">rRNA processing</keyword>
<dbReference type="GO" id="GO:0071424">
    <property type="term" value="F:rRNA (cytosine-N4-)-methyltransferase activity"/>
    <property type="evidence" value="ECO:0007669"/>
    <property type="project" value="UniProtKB-UniRule"/>
</dbReference>
<organism evidence="8 9">
    <name type="scientific">Neisseria meningitidis</name>
    <dbReference type="NCBI Taxonomy" id="487"/>
    <lineage>
        <taxon>Bacteria</taxon>
        <taxon>Pseudomonadati</taxon>
        <taxon>Pseudomonadota</taxon>
        <taxon>Betaproteobacteria</taxon>
        <taxon>Neisseriales</taxon>
        <taxon>Neisseriaceae</taxon>
        <taxon>Neisseria</taxon>
    </lineage>
</organism>
<feature type="binding site" evidence="7">
    <location>
        <position position="111"/>
    </location>
    <ligand>
        <name>S-adenosyl-L-methionine</name>
        <dbReference type="ChEBI" id="CHEBI:59789"/>
    </ligand>
</feature>
<feature type="binding site" evidence="7">
    <location>
        <position position="57"/>
    </location>
    <ligand>
        <name>S-adenosyl-L-methionine</name>
        <dbReference type="ChEBI" id="CHEBI:59789"/>
    </ligand>
</feature>
<evidence type="ECO:0000256" key="1">
    <source>
        <dbReference type="ARBA" id="ARBA00010396"/>
    </source>
</evidence>
<dbReference type="AlphaFoldDB" id="A0A378VRH2"/>
<evidence type="ECO:0000256" key="5">
    <source>
        <dbReference type="ARBA" id="ARBA00022679"/>
    </source>
</evidence>
<dbReference type="InterPro" id="IPR029063">
    <property type="entry name" value="SAM-dependent_MTases_sf"/>
</dbReference>
<dbReference type="InterPro" id="IPR023397">
    <property type="entry name" value="SAM-dep_MeTrfase_MraW_recog"/>
</dbReference>
<evidence type="ECO:0000256" key="3">
    <source>
        <dbReference type="ARBA" id="ARBA00022552"/>
    </source>
</evidence>
<comment type="function">
    <text evidence="7">Specifically methylates the N4 position of cytidine in position 1402 (C1402) of 16S rRNA.</text>
</comment>
<comment type="similarity">
    <text evidence="1 7">Belongs to the methyltransferase superfamily. RsmH family.</text>
</comment>
<dbReference type="HAMAP" id="MF_01007">
    <property type="entry name" value="16SrRNA_methyltr_H"/>
    <property type="match status" value="1"/>
</dbReference>
<dbReference type="GO" id="GO:0005737">
    <property type="term" value="C:cytoplasm"/>
    <property type="evidence" value="ECO:0007669"/>
    <property type="project" value="UniProtKB-SubCell"/>
</dbReference>
<dbReference type="Gene3D" id="3.40.50.150">
    <property type="entry name" value="Vaccinia Virus protein VP39"/>
    <property type="match status" value="1"/>
</dbReference>
<keyword evidence="4 7" id="KW-0489">Methyltransferase</keyword>
<protein>
    <recommendedName>
        <fullName evidence="7">Ribosomal RNA small subunit methyltransferase H</fullName>
        <ecNumber evidence="7">2.1.1.199</ecNumber>
    </recommendedName>
    <alternativeName>
        <fullName evidence="7">16S rRNA m(4)C1402 methyltransferase</fullName>
    </alternativeName>
    <alternativeName>
        <fullName evidence="7">rRNA (cytosine-N(4)-)-methyltransferase RsmH</fullName>
    </alternativeName>
</protein>
<feature type="binding site" evidence="7">
    <location>
        <begin position="37"/>
        <end position="39"/>
    </location>
    <ligand>
        <name>S-adenosyl-L-methionine</name>
        <dbReference type="ChEBI" id="CHEBI:59789"/>
    </ligand>
</feature>
<sequence length="328" mass="36087">MSGAESYRHITVLLNEAVDALAVREDGVYVDGTFGRGGHSRLILSRLGDAGRLIVFDKDPQAIAVAEELARSDKRVGVVHGGFASFQTALDGLGIGKVDGALFDLGISSPQIDDGSRGFSFRFDAPLDMRMDTTRGMSAAEWIAVASEQDLHEVIKNYGEERFSRQIARAIVAQRAESPIDTTRKLAQIVAQNVRTRERGQDPATRTFQAVRIFINRELEEVGAVLPQVMCRLKEGGRLAVIAFHSLEDRIVKQFVKKYSQHAPLPRWAAVREADLPELPLKIVGRALKPGEAEIAANPRARSAVLRVAERTAGPIPEQSQRKTSEWQ</sequence>
<dbReference type="Pfam" id="PF01795">
    <property type="entry name" value="Methyltransf_5"/>
    <property type="match status" value="1"/>
</dbReference>
<name>A0A378VRH2_NEIME</name>
<proteinExistence type="inferred from homology"/>
<comment type="subcellular location">
    <subcellularLocation>
        <location evidence="7">Cytoplasm</location>
    </subcellularLocation>
</comment>
<comment type="catalytic activity">
    <reaction evidence="7">
        <text>cytidine(1402) in 16S rRNA + S-adenosyl-L-methionine = N(4)-methylcytidine(1402) in 16S rRNA + S-adenosyl-L-homocysteine + H(+)</text>
        <dbReference type="Rhea" id="RHEA:42928"/>
        <dbReference type="Rhea" id="RHEA-COMP:10286"/>
        <dbReference type="Rhea" id="RHEA-COMP:10287"/>
        <dbReference type="ChEBI" id="CHEBI:15378"/>
        <dbReference type="ChEBI" id="CHEBI:57856"/>
        <dbReference type="ChEBI" id="CHEBI:59789"/>
        <dbReference type="ChEBI" id="CHEBI:74506"/>
        <dbReference type="ChEBI" id="CHEBI:82748"/>
        <dbReference type="EC" id="2.1.1.199"/>
    </reaction>
</comment>
<dbReference type="SUPFAM" id="SSF81799">
    <property type="entry name" value="Putative methyltransferase TM0872, insert domain"/>
    <property type="match status" value="1"/>
</dbReference>
<evidence type="ECO:0000313" key="9">
    <source>
        <dbReference type="Proteomes" id="UP000254176"/>
    </source>
</evidence>
<dbReference type="NCBIfam" id="TIGR00006">
    <property type="entry name" value="16S rRNA (cytosine(1402)-N(4))-methyltransferase RsmH"/>
    <property type="match status" value="1"/>
</dbReference>
<feature type="binding site" evidence="7">
    <location>
        <position position="83"/>
    </location>
    <ligand>
        <name>S-adenosyl-L-methionine</name>
        <dbReference type="ChEBI" id="CHEBI:59789"/>
    </ligand>
</feature>
<evidence type="ECO:0000256" key="6">
    <source>
        <dbReference type="ARBA" id="ARBA00022691"/>
    </source>
</evidence>
<dbReference type="SUPFAM" id="SSF53335">
    <property type="entry name" value="S-adenosyl-L-methionine-dependent methyltransferases"/>
    <property type="match status" value="1"/>
</dbReference>
<dbReference type="EC" id="2.1.1.199" evidence="7"/>
<evidence type="ECO:0000256" key="7">
    <source>
        <dbReference type="HAMAP-Rule" id="MF_01007"/>
    </source>
</evidence>
<dbReference type="GO" id="GO:0070475">
    <property type="term" value="P:rRNA base methylation"/>
    <property type="evidence" value="ECO:0007669"/>
    <property type="project" value="UniProtKB-UniRule"/>
</dbReference>
<evidence type="ECO:0000256" key="4">
    <source>
        <dbReference type="ARBA" id="ARBA00022603"/>
    </source>
</evidence>
<keyword evidence="2 7" id="KW-0963">Cytoplasm</keyword>
<gene>
    <name evidence="8" type="primary">mraW</name>
    <name evidence="7" type="synonym">rsmH</name>
    <name evidence="8" type="ORF">NCTC8554_01205</name>
</gene>
<dbReference type="Gene3D" id="1.10.150.170">
    <property type="entry name" value="Putative methyltransferase TM0872, insert domain"/>
    <property type="match status" value="1"/>
</dbReference>
<feature type="binding site" evidence="7">
    <location>
        <position position="104"/>
    </location>
    <ligand>
        <name>S-adenosyl-L-methionine</name>
        <dbReference type="ChEBI" id="CHEBI:59789"/>
    </ligand>
</feature>
<dbReference type="PIRSF" id="PIRSF004486">
    <property type="entry name" value="MraW"/>
    <property type="match status" value="1"/>
</dbReference>
<evidence type="ECO:0000313" key="8">
    <source>
        <dbReference type="EMBL" id="SUA19503.1"/>
    </source>
</evidence>
<accession>A0A378VRH2</accession>
<keyword evidence="5 7" id="KW-0808">Transferase</keyword>
<dbReference type="RefSeq" id="WP_002237688.1">
    <property type="nucleotide sequence ID" value="NZ_CP020401.2"/>
</dbReference>
<dbReference type="FunFam" id="1.10.150.170:FF:000001">
    <property type="entry name" value="Ribosomal RNA small subunit methyltransferase H"/>
    <property type="match status" value="1"/>
</dbReference>
<keyword evidence="6 7" id="KW-0949">S-adenosyl-L-methionine</keyword>
<dbReference type="EMBL" id="UGRP01000001">
    <property type="protein sequence ID" value="SUA19503.1"/>
    <property type="molecule type" value="Genomic_DNA"/>
</dbReference>
<dbReference type="PANTHER" id="PTHR11265:SF0">
    <property type="entry name" value="12S RRNA N4-METHYLCYTIDINE METHYLTRANSFERASE"/>
    <property type="match status" value="1"/>
</dbReference>
<reference evidence="8 9" key="1">
    <citation type="submission" date="2018-06" db="EMBL/GenBank/DDBJ databases">
        <authorList>
            <consortium name="Pathogen Informatics"/>
            <person name="Doyle S."/>
        </authorList>
    </citation>
    <scope>NUCLEOTIDE SEQUENCE [LARGE SCALE GENOMIC DNA]</scope>
    <source>
        <strain evidence="8 9">NCTC8554</strain>
    </source>
</reference>
<dbReference type="Proteomes" id="UP000254176">
    <property type="component" value="Unassembled WGS sequence"/>
</dbReference>
<dbReference type="InterPro" id="IPR002903">
    <property type="entry name" value="RsmH"/>
</dbReference>